<sequence>MTRRPSLPGASELFRLTGSAPEPVPDQGSGQDSGRAAPEPAPAPRRGTGRQKHSTKITVYVSDEELLALEHARLALRGEHGLVVDRGRVVREAIAIVLDDLEGHGEDSLLVRRLRER</sequence>
<evidence type="ECO:0008006" key="4">
    <source>
        <dbReference type="Google" id="ProtNLM"/>
    </source>
</evidence>
<organism evidence="2 3">
    <name type="scientific">Saccharothrix xinjiangensis</name>
    <dbReference type="NCBI Taxonomy" id="204798"/>
    <lineage>
        <taxon>Bacteria</taxon>
        <taxon>Bacillati</taxon>
        <taxon>Actinomycetota</taxon>
        <taxon>Actinomycetes</taxon>
        <taxon>Pseudonocardiales</taxon>
        <taxon>Pseudonocardiaceae</taxon>
        <taxon>Saccharothrix</taxon>
    </lineage>
</organism>
<evidence type="ECO:0000313" key="3">
    <source>
        <dbReference type="Proteomes" id="UP001595833"/>
    </source>
</evidence>
<comment type="caution">
    <text evidence="2">The sequence shown here is derived from an EMBL/GenBank/DDBJ whole genome shotgun (WGS) entry which is preliminary data.</text>
</comment>
<evidence type="ECO:0000256" key="1">
    <source>
        <dbReference type="SAM" id="MobiDB-lite"/>
    </source>
</evidence>
<reference evidence="3" key="1">
    <citation type="journal article" date="2019" name="Int. J. Syst. Evol. Microbiol.">
        <title>The Global Catalogue of Microorganisms (GCM) 10K type strain sequencing project: providing services to taxonomists for standard genome sequencing and annotation.</title>
        <authorList>
            <consortium name="The Broad Institute Genomics Platform"/>
            <consortium name="The Broad Institute Genome Sequencing Center for Infectious Disease"/>
            <person name="Wu L."/>
            <person name="Ma J."/>
        </authorList>
    </citation>
    <scope>NUCLEOTIDE SEQUENCE [LARGE SCALE GENOMIC DNA]</scope>
    <source>
        <strain evidence="3">KCTC 12848</strain>
    </source>
</reference>
<proteinExistence type="predicted"/>
<dbReference type="Proteomes" id="UP001595833">
    <property type="component" value="Unassembled WGS sequence"/>
</dbReference>
<gene>
    <name evidence="2" type="ORF">ACFPFM_34440</name>
</gene>
<dbReference type="RefSeq" id="WP_344040478.1">
    <property type="nucleotide sequence ID" value="NZ_BAAAKE010000023.1"/>
</dbReference>
<dbReference type="EMBL" id="JBHSJB010000034">
    <property type="protein sequence ID" value="MFC5058839.1"/>
    <property type="molecule type" value="Genomic_DNA"/>
</dbReference>
<name>A0ABV9YAF7_9PSEU</name>
<feature type="region of interest" description="Disordered" evidence="1">
    <location>
        <begin position="1"/>
        <end position="55"/>
    </location>
</feature>
<keyword evidence="3" id="KW-1185">Reference proteome</keyword>
<accession>A0ABV9YAF7</accession>
<evidence type="ECO:0000313" key="2">
    <source>
        <dbReference type="EMBL" id="MFC5058839.1"/>
    </source>
</evidence>
<protein>
    <recommendedName>
        <fullName evidence="4">Cobyrinic acid a,c-diamide synthase</fullName>
    </recommendedName>
</protein>